<organism evidence="5 6">
    <name type="scientific">Phocaeicola salanitronis (strain DSM 18170 / JCM 13657 / CCUG 60908 / BL78)</name>
    <name type="common">Bacteroides salanitronis</name>
    <dbReference type="NCBI Taxonomy" id="667015"/>
    <lineage>
        <taxon>Bacteria</taxon>
        <taxon>Pseudomonadati</taxon>
        <taxon>Bacteroidota</taxon>
        <taxon>Bacteroidia</taxon>
        <taxon>Bacteroidales</taxon>
        <taxon>Bacteroidaceae</taxon>
        <taxon>Phocaeicola</taxon>
    </lineage>
</organism>
<comment type="similarity">
    <text evidence="1">Belongs to the iron-containing alcohol dehydrogenase family.</text>
</comment>
<dbReference type="eggNOG" id="COG1979">
    <property type="taxonomic scope" value="Bacteria"/>
</dbReference>
<evidence type="ECO:0000313" key="6">
    <source>
        <dbReference type="Proteomes" id="UP000007486"/>
    </source>
</evidence>
<keyword evidence="6" id="KW-1185">Reference proteome</keyword>
<dbReference type="CDD" id="cd08187">
    <property type="entry name" value="BDH"/>
    <property type="match status" value="1"/>
</dbReference>
<dbReference type="KEGG" id="bsa:Bacsa_0559"/>
<reference evidence="5 6" key="1">
    <citation type="journal article" date="2011" name="Stand. Genomic Sci.">
        <title>Complete genome sequence of Bacteroides salanitronis type strain (BL78).</title>
        <authorList>
            <person name="Gronow S."/>
            <person name="Held B."/>
            <person name="Lucas S."/>
            <person name="Lapidus A."/>
            <person name="Del Rio T.G."/>
            <person name="Nolan M."/>
            <person name="Tice H."/>
            <person name="Deshpande S."/>
            <person name="Cheng J.F."/>
            <person name="Pitluck S."/>
            <person name="Liolios K."/>
            <person name="Pagani I."/>
            <person name="Ivanova N."/>
            <person name="Mavromatis K."/>
            <person name="Pati A."/>
            <person name="Tapia R."/>
            <person name="Han C."/>
            <person name="Goodwin L."/>
            <person name="Chen A."/>
            <person name="Palaniappan K."/>
            <person name="Land M."/>
            <person name="Hauser L."/>
            <person name="Chang Y.J."/>
            <person name="Jeffries C.D."/>
            <person name="Brambilla E.M."/>
            <person name="Rohde M."/>
            <person name="Goker M."/>
            <person name="Detter J.C."/>
            <person name="Woyke T."/>
            <person name="Bristow J."/>
            <person name="Markowitz V."/>
            <person name="Hugenholtz P."/>
            <person name="Kyrpides N.C."/>
            <person name="Klenk H.P."/>
            <person name="Eisen J.A."/>
        </authorList>
    </citation>
    <scope>NUCLEOTIDE SEQUENCE [LARGE SCALE GENOMIC DNA]</scope>
    <source>
        <strain evidence="5 6">DSM 18170</strain>
    </source>
</reference>
<dbReference type="InterPro" id="IPR044731">
    <property type="entry name" value="BDH-like"/>
</dbReference>
<dbReference type="AlphaFoldDB" id="F0QZZ0"/>
<dbReference type="InterPro" id="IPR001670">
    <property type="entry name" value="ADH_Fe/GldA"/>
</dbReference>
<evidence type="ECO:0000259" key="3">
    <source>
        <dbReference type="Pfam" id="PF00465"/>
    </source>
</evidence>
<dbReference type="Proteomes" id="UP000007486">
    <property type="component" value="Chromosome"/>
</dbReference>
<gene>
    <name evidence="5" type="ordered locus">Bacsa_0559</name>
</gene>
<name>F0QZZ0_PHOSB</name>
<dbReference type="EMBL" id="CP002530">
    <property type="protein sequence ID" value="ADY35155.1"/>
    <property type="molecule type" value="Genomic_DNA"/>
</dbReference>
<dbReference type="GO" id="GO:0046872">
    <property type="term" value="F:metal ion binding"/>
    <property type="evidence" value="ECO:0007669"/>
    <property type="project" value="InterPro"/>
</dbReference>
<dbReference type="InterPro" id="IPR056798">
    <property type="entry name" value="ADH_Fe_C"/>
</dbReference>
<dbReference type="STRING" id="667015.Bacsa_0559"/>
<sequence length="391" mass="42825">MNNFIFYSPTEFVFGKETELQTGTLVKKYRGSKALIVYGGGSVIRSGLLDRVKKSLDEAHIAHIELGGVQPNPTDPKVYEGIELGRRENVDFLLPVGGGSVIDTAKAIAAGIPYQGDFWDFFTGKAIPQTALRLGVVLTIPAAGSEGSGNSVITKADGLKKLSLRTPEVLRPAFAVMNPEVTYTLPAWQTASGITDMMAHIMERYFTNTPDTEVTDRLCEGTLKAIIKEARTVIKEPYNYGARANIMWAGTVAHNGICGTGREEDWASHFMEHEMSALYDVTHGAGLAVIFPAWLTYMADHNVGKIAQFAERVWDVPASADLKAVALEGIARFKTFLHEIGMPTTFGELGIEHPDIGLLVAHLHENKGEQIGSYVRLDRQASREIYEIANR</sequence>
<evidence type="ECO:0000313" key="5">
    <source>
        <dbReference type="EMBL" id="ADY35155.1"/>
    </source>
</evidence>
<feature type="domain" description="Alcohol dehydrogenase iron-type/glycerol dehydrogenase GldA" evidence="3">
    <location>
        <begin position="9"/>
        <end position="179"/>
    </location>
</feature>
<dbReference type="Pfam" id="PF25137">
    <property type="entry name" value="ADH_Fe_C"/>
    <property type="match status" value="1"/>
</dbReference>
<dbReference type="Gene3D" id="3.40.50.1970">
    <property type="match status" value="1"/>
</dbReference>
<evidence type="ECO:0000259" key="4">
    <source>
        <dbReference type="Pfam" id="PF25137"/>
    </source>
</evidence>
<dbReference type="SUPFAM" id="SSF56796">
    <property type="entry name" value="Dehydroquinate synthase-like"/>
    <property type="match status" value="1"/>
</dbReference>
<dbReference type="GO" id="GO:0008106">
    <property type="term" value="F:alcohol dehydrogenase (NADP+) activity"/>
    <property type="evidence" value="ECO:0007669"/>
    <property type="project" value="UniProtKB-EC"/>
</dbReference>
<dbReference type="OrthoDB" id="9801156at2"/>
<dbReference type="GO" id="GO:0005829">
    <property type="term" value="C:cytosol"/>
    <property type="evidence" value="ECO:0007669"/>
    <property type="project" value="TreeGrafter"/>
</dbReference>
<dbReference type="PANTHER" id="PTHR43633">
    <property type="entry name" value="ALCOHOL DEHYDROGENASE YQHD"/>
    <property type="match status" value="1"/>
</dbReference>
<dbReference type="GO" id="GO:1990002">
    <property type="term" value="F:methylglyoxal reductase (NADPH) (acetol producing) activity"/>
    <property type="evidence" value="ECO:0007669"/>
    <property type="project" value="TreeGrafter"/>
</dbReference>
<feature type="domain" description="Fe-containing alcohol dehydrogenase-like C-terminal" evidence="4">
    <location>
        <begin position="190"/>
        <end position="368"/>
    </location>
</feature>
<proteinExistence type="inferred from homology"/>
<protein>
    <submittedName>
        <fullName evidence="5">Alcohol dehydrogenase (NADP(+))</fullName>
        <ecNumber evidence="5">1.1.1.2</ecNumber>
    </submittedName>
</protein>
<dbReference type="Pfam" id="PF00465">
    <property type="entry name" value="Fe-ADH"/>
    <property type="match status" value="1"/>
</dbReference>
<keyword evidence="2 5" id="KW-0560">Oxidoreductase</keyword>
<dbReference type="HOGENOM" id="CLU_007207_0_4_10"/>
<evidence type="ECO:0000256" key="1">
    <source>
        <dbReference type="ARBA" id="ARBA00007358"/>
    </source>
</evidence>
<dbReference type="FunFam" id="3.40.50.1970:FF:000003">
    <property type="entry name" value="Alcohol dehydrogenase, iron-containing"/>
    <property type="match status" value="1"/>
</dbReference>
<accession>F0QZZ0</accession>
<dbReference type="Gene3D" id="1.20.1090.10">
    <property type="entry name" value="Dehydroquinate synthase-like - alpha domain"/>
    <property type="match status" value="1"/>
</dbReference>
<dbReference type="RefSeq" id="WP_013616614.1">
    <property type="nucleotide sequence ID" value="NC_015164.1"/>
</dbReference>
<evidence type="ECO:0000256" key="2">
    <source>
        <dbReference type="ARBA" id="ARBA00023002"/>
    </source>
</evidence>
<dbReference type="GO" id="GO:1990362">
    <property type="term" value="F:butanol dehydrogenase (NAD+) activity"/>
    <property type="evidence" value="ECO:0007669"/>
    <property type="project" value="InterPro"/>
</dbReference>
<dbReference type="EC" id="1.1.1.2" evidence="5"/>
<dbReference type="PANTHER" id="PTHR43633:SF1">
    <property type="entry name" value="ALCOHOL DEHYDROGENASE YQHD"/>
    <property type="match status" value="1"/>
</dbReference>